<dbReference type="RefSeq" id="XP_012185585.1">
    <property type="nucleotide sequence ID" value="XM_012330195.1"/>
</dbReference>
<protein>
    <recommendedName>
        <fullName evidence="5">Transmembrane protein</fullName>
    </recommendedName>
</protein>
<proteinExistence type="predicted"/>
<keyword evidence="4" id="KW-1185">Reference proteome</keyword>
<dbReference type="InParanoid" id="J4I2Y2"/>
<feature type="transmembrane region" description="Helical" evidence="2">
    <location>
        <begin position="6"/>
        <end position="30"/>
    </location>
</feature>
<keyword evidence="2" id="KW-1133">Transmembrane helix</keyword>
<keyword evidence="2" id="KW-0812">Transmembrane</keyword>
<dbReference type="Proteomes" id="UP000006352">
    <property type="component" value="Unassembled WGS sequence"/>
</dbReference>
<accession>J4I2Y2</accession>
<keyword evidence="2" id="KW-0472">Membrane</keyword>
<evidence type="ECO:0000256" key="2">
    <source>
        <dbReference type="SAM" id="Phobius"/>
    </source>
</evidence>
<name>J4I2Y2_9APHY</name>
<dbReference type="EMBL" id="HE797276">
    <property type="protein sequence ID" value="CCM06302.1"/>
    <property type="molecule type" value="Genomic_DNA"/>
</dbReference>
<dbReference type="HOGENOM" id="CLU_927601_0_0_1"/>
<evidence type="ECO:0000313" key="3">
    <source>
        <dbReference type="EMBL" id="CCM06302.1"/>
    </source>
</evidence>
<gene>
    <name evidence="3" type="ORF">FIBRA_08553</name>
</gene>
<feature type="region of interest" description="Disordered" evidence="1">
    <location>
        <begin position="151"/>
        <end position="184"/>
    </location>
</feature>
<evidence type="ECO:0000313" key="4">
    <source>
        <dbReference type="Proteomes" id="UP000006352"/>
    </source>
</evidence>
<sequence>MASTTILTTLLILTWFLIAFLILVLTLAFFHFKETYKVEVILTCQPTTPIADLTPEWPSNGVQVTSPTLLTPNPFTDLLSEFLDEGGFCYPFSSPLPNVTCRPFLIPEPLDSSNSDAIVLHQFPGPLEVSQASEATPGSYHIAPAQVFPSLSPMNTSSSPNPDSPCTASTDSPSMPPLASDVSDNGSLDHTPNLWLLADIITRPPMGIPINGNPAFGLQWVSTTAADILWTAEPVGNWNQSDKEWEEDTWEYLLTQDDNLLESLWALLQDIKDLGVTDKVDRFRAVDTKIDLLLAVLLNE</sequence>
<reference evidence="3 4" key="1">
    <citation type="journal article" date="2012" name="Appl. Environ. Microbiol.">
        <title>Short-read sequencing for genomic analysis of the brown rot fungus Fibroporia radiculosa.</title>
        <authorList>
            <person name="Tang J.D."/>
            <person name="Perkins A.D."/>
            <person name="Sonstegard T.S."/>
            <person name="Schroeder S.G."/>
            <person name="Burgess S.C."/>
            <person name="Diehl S.V."/>
        </authorList>
    </citation>
    <scope>NUCLEOTIDE SEQUENCE [LARGE SCALE GENOMIC DNA]</scope>
    <source>
        <strain evidence="3 4">TFFH 294</strain>
    </source>
</reference>
<dbReference type="GeneID" id="24101202"/>
<evidence type="ECO:0008006" key="5">
    <source>
        <dbReference type="Google" id="ProtNLM"/>
    </source>
</evidence>
<feature type="compositionally biased region" description="Polar residues" evidence="1">
    <location>
        <begin position="152"/>
        <end position="173"/>
    </location>
</feature>
<dbReference type="AlphaFoldDB" id="J4I2Y2"/>
<organism evidence="3 4">
    <name type="scientific">Fibroporia radiculosa</name>
    <dbReference type="NCBI Taxonomy" id="599839"/>
    <lineage>
        <taxon>Eukaryota</taxon>
        <taxon>Fungi</taxon>
        <taxon>Dikarya</taxon>
        <taxon>Basidiomycota</taxon>
        <taxon>Agaricomycotina</taxon>
        <taxon>Agaricomycetes</taxon>
        <taxon>Polyporales</taxon>
        <taxon>Fibroporiaceae</taxon>
        <taxon>Fibroporia</taxon>
    </lineage>
</organism>
<evidence type="ECO:0000256" key="1">
    <source>
        <dbReference type="SAM" id="MobiDB-lite"/>
    </source>
</evidence>